<accession>A0A6J5G6E6</accession>
<protein>
    <recommendedName>
        <fullName evidence="1">Cupin type-2 domain-containing protein</fullName>
    </recommendedName>
</protein>
<keyword evidence="3" id="KW-1185">Reference proteome</keyword>
<dbReference type="Pfam" id="PF07883">
    <property type="entry name" value="Cupin_2"/>
    <property type="match status" value="1"/>
</dbReference>
<dbReference type="SUPFAM" id="SSF51182">
    <property type="entry name" value="RmlC-like cupins"/>
    <property type="match status" value="1"/>
</dbReference>
<evidence type="ECO:0000313" key="3">
    <source>
        <dbReference type="Proteomes" id="UP000494119"/>
    </source>
</evidence>
<dbReference type="RefSeq" id="WP_175195996.1">
    <property type="nucleotide sequence ID" value="NZ_CADIKL010000016.1"/>
</dbReference>
<dbReference type="InterPro" id="IPR011051">
    <property type="entry name" value="RmlC_Cupin_sf"/>
</dbReference>
<dbReference type="PANTHER" id="PTHR37694">
    <property type="entry name" value="SLR8022 PROTEIN"/>
    <property type="match status" value="1"/>
</dbReference>
<dbReference type="Proteomes" id="UP000494119">
    <property type="component" value="Unassembled WGS sequence"/>
</dbReference>
<dbReference type="CDD" id="cd02230">
    <property type="entry name" value="cupin_HP0902-like"/>
    <property type="match status" value="1"/>
</dbReference>
<dbReference type="Gene3D" id="2.60.120.10">
    <property type="entry name" value="Jelly Rolls"/>
    <property type="match status" value="1"/>
</dbReference>
<dbReference type="InterPro" id="IPR014710">
    <property type="entry name" value="RmlC-like_jellyroll"/>
</dbReference>
<dbReference type="PANTHER" id="PTHR37694:SF1">
    <property type="entry name" value="SLR8022 PROTEIN"/>
    <property type="match status" value="1"/>
</dbReference>
<sequence>MAIAHAKPGEVFDVHALGGALKDAKSTTLIRAAQLEVIRLVLPAGKRLPEHSVPGEITVLCVEGVVRFFVRDEPRTMQAGQMLLLGAGEPHALEALDDASVIVTIHLAHPASDGK</sequence>
<evidence type="ECO:0000259" key="1">
    <source>
        <dbReference type="Pfam" id="PF07883"/>
    </source>
</evidence>
<proteinExistence type="predicted"/>
<organism evidence="2 3">
    <name type="scientific">Paraburkholderia caffeinitolerans</name>
    <dbReference type="NCBI Taxonomy" id="1723730"/>
    <lineage>
        <taxon>Bacteria</taxon>
        <taxon>Pseudomonadati</taxon>
        <taxon>Pseudomonadota</taxon>
        <taxon>Betaproteobacteria</taxon>
        <taxon>Burkholderiales</taxon>
        <taxon>Burkholderiaceae</taxon>
        <taxon>Paraburkholderia</taxon>
    </lineage>
</organism>
<evidence type="ECO:0000313" key="2">
    <source>
        <dbReference type="EMBL" id="CAB3792604.1"/>
    </source>
</evidence>
<reference evidence="2 3" key="1">
    <citation type="submission" date="2020-04" db="EMBL/GenBank/DDBJ databases">
        <authorList>
            <person name="De Canck E."/>
        </authorList>
    </citation>
    <scope>NUCLEOTIDE SEQUENCE [LARGE SCALE GENOMIC DNA]</scope>
    <source>
        <strain evidence="2 3">LMG 28688</strain>
    </source>
</reference>
<dbReference type="AlphaFoldDB" id="A0A6J5G6E6"/>
<feature type="domain" description="Cupin type-2" evidence="1">
    <location>
        <begin position="41"/>
        <end position="103"/>
    </location>
</feature>
<dbReference type="EMBL" id="CADIKL010000016">
    <property type="protein sequence ID" value="CAB3792604.1"/>
    <property type="molecule type" value="Genomic_DNA"/>
</dbReference>
<name>A0A6J5G6E6_9BURK</name>
<dbReference type="InterPro" id="IPR013096">
    <property type="entry name" value="Cupin_2"/>
</dbReference>
<gene>
    <name evidence="2" type="ORF">LMG28688_03554</name>
</gene>